<sequence length="409" mass="47081">MGVPLFNPEDLLLEHGRKATKIEAEIQQRCGIEFRASCTKRRFKDSWVNPVFQYQQDNGDKENMTTFVLPAERARRHPQRFFDFHFLTMGKPDPTKTPKILALDDVPAHALQPLSLRIPGLHTAKCRLGRAMCIGWNPAKVCDLAREIDRRESEQNRKEADAVWEMMMEAHWDRISGISQHKLHEPFGPRQCQGSYVVQCNFTDQNLLSMHHTEPEFLDYLDTLDIYHDANGNLNASFDFAGRGLKGIMVLEIPQRRRASPVIKLESGDDGSEFHGQEATLPHDRQVDFWAQAPHRDDDGFPHYSGHLRFTDDDCTQFVGEISDWFCTFDENFEFRGFKISSLSNHSACPEERNAVADRQDGGAHDDYKIRLLSNQWFNVSTWKLENQIPPPLDHSRLVSEAQKSTFVI</sequence>
<evidence type="ECO:0000313" key="2">
    <source>
        <dbReference type="Proteomes" id="UP001492380"/>
    </source>
</evidence>
<dbReference type="EMBL" id="JBBWRZ010000007">
    <property type="protein sequence ID" value="KAK8232105.1"/>
    <property type="molecule type" value="Genomic_DNA"/>
</dbReference>
<reference evidence="1 2" key="1">
    <citation type="submission" date="2024-04" db="EMBL/GenBank/DDBJ databases">
        <title>Phyllosticta paracitricarpa is synonymous to the EU quarantine fungus P. citricarpa based on phylogenomic analyses.</title>
        <authorList>
            <consortium name="Lawrence Berkeley National Laboratory"/>
            <person name="Van Ingen-Buijs V.A."/>
            <person name="Van Westerhoven A.C."/>
            <person name="Haridas S."/>
            <person name="Skiadas P."/>
            <person name="Martin F."/>
            <person name="Groenewald J.Z."/>
            <person name="Crous P.W."/>
            <person name="Seidl M.F."/>
        </authorList>
    </citation>
    <scope>NUCLEOTIDE SEQUENCE [LARGE SCALE GENOMIC DNA]</scope>
    <source>
        <strain evidence="1 2">CBS 123374</strain>
    </source>
</reference>
<keyword evidence="2" id="KW-1185">Reference proteome</keyword>
<proteinExistence type="predicted"/>
<comment type="caution">
    <text evidence="1">The sequence shown here is derived from an EMBL/GenBank/DDBJ whole genome shotgun (WGS) entry which is preliminary data.</text>
</comment>
<organism evidence="1 2">
    <name type="scientific">Phyllosticta capitalensis</name>
    <dbReference type="NCBI Taxonomy" id="121624"/>
    <lineage>
        <taxon>Eukaryota</taxon>
        <taxon>Fungi</taxon>
        <taxon>Dikarya</taxon>
        <taxon>Ascomycota</taxon>
        <taxon>Pezizomycotina</taxon>
        <taxon>Dothideomycetes</taxon>
        <taxon>Dothideomycetes incertae sedis</taxon>
        <taxon>Botryosphaeriales</taxon>
        <taxon>Phyllostictaceae</taxon>
        <taxon>Phyllosticta</taxon>
    </lineage>
</organism>
<dbReference type="Proteomes" id="UP001492380">
    <property type="component" value="Unassembled WGS sequence"/>
</dbReference>
<accession>A0ABR1YJX3</accession>
<gene>
    <name evidence="1" type="ORF">HDK90DRAFT_297985</name>
</gene>
<evidence type="ECO:0000313" key="1">
    <source>
        <dbReference type="EMBL" id="KAK8232105.1"/>
    </source>
</evidence>
<protein>
    <submittedName>
        <fullName evidence="1">Uncharacterized protein</fullName>
    </submittedName>
</protein>
<name>A0ABR1YJX3_9PEZI</name>